<evidence type="ECO:0000313" key="4">
    <source>
        <dbReference type="EMBL" id="MCC8362589.1"/>
    </source>
</evidence>
<dbReference type="Gene3D" id="3.40.390.10">
    <property type="entry name" value="Collagenase (Catalytic Domain)"/>
    <property type="match status" value="1"/>
</dbReference>
<sequence length="795" mass="83941">MRISLLALAIAGGLLAGCTQETGQSNRLGGVSDTARTPSGSQPLVAKGVSSVAAASLPGNAFAALDDSAQVVHRGATTFLPVRVSEAHARAAIAEGEMTMPTPSGVPVRLKYESHVEHDDGNWTWVGNVDGQPDAKAVVTFGPKAVFASIRTPGGQGFNLTTLAGRTYMADVDASKLAPEPNVQDAYAAVEAPVQEAVEAVKRKSLTVPRTSSAQAAIGATTVDLLIGYTNGYVAFMGGDSQAVTRLNHLVDIANTALASSNAQGAIRLVKTQQVTYPDNTSNETALFELTGVTCVGATPGQLRLPNRGVTCSTAARPAALAPLATLREQYGADLVSLVRVFNNPENTSCGTAWLIGGMQTAIDASDAPFAFSVVSDSNGTPDNAVICRDDYLAHELGHLMGQQHDIPTAAGTDDSNSDGNVLDPDEYGRSPYSFGYRASGPQGDFYTVMAQRSSAAQPGYLVFANPSITVCGGNACGEPTTADNVRSLNEMMPAVANFRARRAPIGGNWIRGDFNGDGRGDIVWRNHGTGANTAWLSGNGGTPMGMPTVPNKAWDIQGVGDFDGDRRSDILWRNTITGQQTIWRQGNGSLPMSIATLAPPFQVAGIGDFDGDGRDDIFWRNTQTGGNVLWRRGSSAMGQWLNSAQLEWQPVGVGDFNADGRDDIMWRHTINGANTVWLSANANTQMYVTSLTTSGWSVAAIGDFDNDNRADILWRNLNTSGNTLWLNGNATTQRAVPSLPLVWNVIGLGDFNGDGRDDILWRNSSNGANAIWLVPSGQSQQHISSVALIWTPSG</sequence>
<reference evidence="4" key="1">
    <citation type="submission" date="2021-10" db="EMBL/GenBank/DDBJ databases">
        <authorList>
            <person name="Lyu M."/>
            <person name="Wang X."/>
            <person name="Meng X."/>
            <person name="Xu K."/>
        </authorList>
    </citation>
    <scope>NUCLEOTIDE SEQUENCE</scope>
    <source>
        <strain evidence="4">A6</strain>
    </source>
</reference>
<dbReference type="InterPro" id="IPR028994">
    <property type="entry name" value="Integrin_alpha_N"/>
</dbReference>
<evidence type="ECO:0000256" key="2">
    <source>
        <dbReference type="SAM" id="MobiDB-lite"/>
    </source>
</evidence>
<proteinExistence type="predicted"/>
<dbReference type="Pfam" id="PF13517">
    <property type="entry name" value="FG-GAP_3"/>
    <property type="match status" value="3"/>
</dbReference>
<dbReference type="PROSITE" id="PS51257">
    <property type="entry name" value="PROKAR_LIPOPROTEIN"/>
    <property type="match status" value="1"/>
</dbReference>
<evidence type="ECO:0000256" key="3">
    <source>
        <dbReference type="SAM" id="SignalP"/>
    </source>
</evidence>
<accession>A0ABS8JGA9</accession>
<dbReference type="InterPro" id="IPR024079">
    <property type="entry name" value="MetalloPept_cat_dom_sf"/>
</dbReference>
<gene>
    <name evidence="4" type="ORF">LK996_05815</name>
</gene>
<feature type="region of interest" description="Disordered" evidence="2">
    <location>
        <begin position="406"/>
        <end position="425"/>
    </location>
</feature>
<name>A0ABS8JGA9_9GAMM</name>
<dbReference type="EMBL" id="JAJGAK010000001">
    <property type="protein sequence ID" value="MCC8362589.1"/>
    <property type="molecule type" value="Genomic_DNA"/>
</dbReference>
<feature type="chain" id="PRO_5046702298" evidence="3">
    <location>
        <begin position="17"/>
        <end position="795"/>
    </location>
</feature>
<feature type="signal peptide" evidence="3">
    <location>
        <begin position="1"/>
        <end position="16"/>
    </location>
</feature>
<keyword evidence="5" id="KW-1185">Reference proteome</keyword>
<protein>
    <submittedName>
        <fullName evidence="4">FG-GAP-like repeat-containing protein</fullName>
    </submittedName>
</protein>
<keyword evidence="1 3" id="KW-0732">Signal</keyword>
<dbReference type="SUPFAM" id="SSF55486">
    <property type="entry name" value="Metalloproteases ('zincins'), catalytic domain"/>
    <property type="match status" value="1"/>
</dbReference>
<dbReference type="Gene3D" id="2.130.10.130">
    <property type="entry name" value="Integrin alpha, N-terminal"/>
    <property type="match status" value="1"/>
</dbReference>
<dbReference type="SUPFAM" id="SSF69318">
    <property type="entry name" value="Integrin alpha N-terminal domain"/>
    <property type="match status" value="1"/>
</dbReference>
<comment type="caution">
    <text evidence="4">The sequence shown here is derived from an EMBL/GenBank/DDBJ whole genome shotgun (WGS) entry which is preliminary data.</text>
</comment>
<dbReference type="PANTHER" id="PTHR46580:SF2">
    <property type="entry name" value="MAM DOMAIN-CONTAINING PROTEIN"/>
    <property type="match status" value="1"/>
</dbReference>
<dbReference type="PANTHER" id="PTHR46580">
    <property type="entry name" value="SENSOR KINASE-RELATED"/>
    <property type="match status" value="1"/>
</dbReference>
<feature type="region of interest" description="Disordered" evidence="2">
    <location>
        <begin position="22"/>
        <end position="42"/>
    </location>
</feature>
<dbReference type="InterPro" id="IPR013517">
    <property type="entry name" value="FG-GAP"/>
</dbReference>
<dbReference type="Proteomes" id="UP001165293">
    <property type="component" value="Unassembled WGS sequence"/>
</dbReference>
<evidence type="ECO:0000313" key="5">
    <source>
        <dbReference type="Proteomes" id="UP001165293"/>
    </source>
</evidence>
<evidence type="ECO:0000256" key="1">
    <source>
        <dbReference type="ARBA" id="ARBA00022729"/>
    </source>
</evidence>
<dbReference type="RefSeq" id="WP_230526175.1">
    <property type="nucleotide sequence ID" value="NZ_JAJGAK010000001.1"/>
</dbReference>
<dbReference type="Pfam" id="PF13688">
    <property type="entry name" value="Reprolysin_5"/>
    <property type="match status" value="1"/>
</dbReference>
<organism evidence="4 5">
    <name type="scientific">Noviluteimonas lactosilytica</name>
    <dbReference type="NCBI Taxonomy" id="2888523"/>
    <lineage>
        <taxon>Bacteria</taxon>
        <taxon>Pseudomonadati</taxon>
        <taxon>Pseudomonadota</taxon>
        <taxon>Gammaproteobacteria</taxon>
        <taxon>Lysobacterales</taxon>
        <taxon>Lysobacteraceae</taxon>
        <taxon>Noviluteimonas</taxon>
    </lineage>
</organism>